<feature type="chain" id="PRO_5042169652" evidence="9">
    <location>
        <begin position="20"/>
        <end position="310"/>
    </location>
</feature>
<dbReference type="PRINTS" id="PR00709">
    <property type="entry name" value="AVIDIN"/>
</dbReference>
<keyword evidence="3" id="KW-0964">Secreted</keyword>
<dbReference type="GO" id="GO:0005576">
    <property type="term" value="C:extracellular region"/>
    <property type="evidence" value="ECO:0007669"/>
    <property type="project" value="UniProtKB-SubCell"/>
</dbReference>
<dbReference type="Proteomes" id="UP001208570">
    <property type="component" value="Unassembled WGS sequence"/>
</dbReference>
<comment type="similarity">
    <text evidence="2">Belongs to the avidin/streptavidin family.</text>
</comment>
<keyword evidence="6" id="KW-0325">Glycoprotein</keyword>
<dbReference type="PANTHER" id="PTHR34399">
    <property type="entry name" value="AVIDIN-RELATED"/>
    <property type="match status" value="1"/>
</dbReference>
<evidence type="ECO:0000256" key="8">
    <source>
        <dbReference type="PIRSR" id="PIRSR605468-51"/>
    </source>
</evidence>
<dbReference type="AlphaFoldDB" id="A0AAD9K0Q6"/>
<dbReference type="InterPro" id="IPR005469">
    <property type="entry name" value="Avidin"/>
</dbReference>
<dbReference type="PANTHER" id="PTHR34399:SF3">
    <property type="entry name" value="AVID PROTEIN-RELATED"/>
    <property type="match status" value="1"/>
</dbReference>
<dbReference type="Gene3D" id="2.40.128.30">
    <property type="entry name" value="Avidin-like"/>
    <property type="match status" value="2"/>
</dbReference>
<evidence type="ECO:0000256" key="4">
    <source>
        <dbReference type="ARBA" id="ARBA00022729"/>
    </source>
</evidence>
<evidence type="ECO:0000256" key="5">
    <source>
        <dbReference type="ARBA" id="ARBA00023157"/>
    </source>
</evidence>
<organism evidence="10 11">
    <name type="scientific">Paralvinella palmiformis</name>
    <dbReference type="NCBI Taxonomy" id="53620"/>
    <lineage>
        <taxon>Eukaryota</taxon>
        <taxon>Metazoa</taxon>
        <taxon>Spiralia</taxon>
        <taxon>Lophotrochozoa</taxon>
        <taxon>Annelida</taxon>
        <taxon>Polychaeta</taxon>
        <taxon>Sedentaria</taxon>
        <taxon>Canalipalpata</taxon>
        <taxon>Terebellida</taxon>
        <taxon>Terebelliformia</taxon>
        <taxon>Alvinellidae</taxon>
        <taxon>Paralvinella</taxon>
    </lineage>
</organism>
<evidence type="ECO:0000313" key="10">
    <source>
        <dbReference type="EMBL" id="KAK2162245.1"/>
    </source>
</evidence>
<evidence type="ECO:0000256" key="3">
    <source>
        <dbReference type="ARBA" id="ARBA00022525"/>
    </source>
</evidence>
<gene>
    <name evidence="10" type="ORF">LSH36_101g02035</name>
</gene>
<dbReference type="InterPro" id="IPR005468">
    <property type="entry name" value="Avidin/str"/>
</dbReference>
<feature type="signal peptide" evidence="9">
    <location>
        <begin position="1"/>
        <end position="19"/>
    </location>
</feature>
<keyword evidence="7" id="KW-0092">Biotin</keyword>
<protein>
    <submittedName>
        <fullName evidence="10">Uncharacterized protein</fullName>
    </submittedName>
</protein>
<feature type="disulfide bond" evidence="8">
    <location>
        <begin position="128"/>
        <end position="206"/>
    </location>
</feature>
<dbReference type="PROSITE" id="PS51326">
    <property type="entry name" value="AVIDIN_2"/>
    <property type="match status" value="2"/>
</dbReference>
<accession>A0AAD9K0Q6</accession>
<dbReference type="GO" id="GO:0009374">
    <property type="term" value="F:biotin binding"/>
    <property type="evidence" value="ECO:0007669"/>
    <property type="project" value="InterPro"/>
</dbReference>
<dbReference type="InterPro" id="IPR036896">
    <property type="entry name" value="Avidin-like_sf"/>
</dbReference>
<evidence type="ECO:0000313" key="11">
    <source>
        <dbReference type="Proteomes" id="UP001208570"/>
    </source>
</evidence>
<evidence type="ECO:0000256" key="1">
    <source>
        <dbReference type="ARBA" id="ARBA00004613"/>
    </source>
</evidence>
<keyword evidence="11" id="KW-1185">Reference proteome</keyword>
<comment type="caution">
    <text evidence="10">The sequence shown here is derived from an EMBL/GenBank/DDBJ whole genome shotgun (WGS) entry which is preliminary data.</text>
</comment>
<evidence type="ECO:0000256" key="7">
    <source>
        <dbReference type="ARBA" id="ARBA00023267"/>
    </source>
</evidence>
<name>A0AAD9K0Q6_9ANNE</name>
<dbReference type="EMBL" id="JAODUP010000101">
    <property type="protein sequence ID" value="KAK2162245.1"/>
    <property type="molecule type" value="Genomic_DNA"/>
</dbReference>
<dbReference type="Pfam" id="PF01382">
    <property type="entry name" value="Avidin"/>
    <property type="match status" value="2"/>
</dbReference>
<evidence type="ECO:0000256" key="6">
    <source>
        <dbReference type="ARBA" id="ARBA00023180"/>
    </source>
</evidence>
<keyword evidence="5 8" id="KW-1015">Disulfide bond</keyword>
<dbReference type="SUPFAM" id="SSF50876">
    <property type="entry name" value="Avidin/streptavidin"/>
    <property type="match status" value="2"/>
</dbReference>
<evidence type="ECO:0000256" key="2">
    <source>
        <dbReference type="ARBA" id="ARBA00006297"/>
    </source>
</evidence>
<sequence>MALLTAICLTFLHFVCTEGRDCLTLDGAWYNELGSDMILNHTLNGELFGEYRTTVERETGSSGYGHADIIGACPYNTPGATFAFAVLFNNGATVTAWTGLNGSCVIHLQHSQVSFFNLVKRSTYSVFCGLEGTWYNEIGSELLLRHGPANYISGEYRTAVEVSRGSAGTSHSKVYGLGNVYSGETTFALFVVWRHGASVTGWVGQCHLCGTNKTETLEMNWLLRRAVGTCNDNWKATNYGQNSFTRHEQKFGPRKRLGIHTPQQEGEDDLGPDLELLTSSCSTFHWCFITVKLVTILLLVTKLPLCDMIV</sequence>
<dbReference type="InterPro" id="IPR051764">
    <property type="entry name" value="Avidin/Streptavidin-rel"/>
</dbReference>
<proteinExistence type="inferred from homology"/>
<evidence type="ECO:0000256" key="9">
    <source>
        <dbReference type="SAM" id="SignalP"/>
    </source>
</evidence>
<reference evidence="10" key="1">
    <citation type="journal article" date="2023" name="Mol. Biol. Evol.">
        <title>Third-Generation Sequencing Reveals the Adaptive Role of the Epigenome in Three Deep-Sea Polychaetes.</title>
        <authorList>
            <person name="Perez M."/>
            <person name="Aroh O."/>
            <person name="Sun Y."/>
            <person name="Lan Y."/>
            <person name="Juniper S.K."/>
            <person name="Young C.R."/>
            <person name="Angers B."/>
            <person name="Qian P.Y."/>
        </authorList>
    </citation>
    <scope>NUCLEOTIDE SEQUENCE</scope>
    <source>
        <strain evidence="10">P08H-3</strain>
    </source>
</reference>
<comment type="subcellular location">
    <subcellularLocation>
        <location evidence="1">Secreted</location>
    </subcellularLocation>
</comment>
<keyword evidence="4 9" id="KW-0732">Signal</keyword>